<comment type="caution">
    <text evidence="19">The sequence shown here is derived from an EMBL/GenBank/DDBJ whole genome shotgun (WGS) entry which is preliminary data.</text>
</comment>
<protein>
    <recommendedName>
        <fullName evidence="4">serine-type D-Ala-D-Ala carboxypeptidase</fullName>
        <ecNumber evidence="4">3.4.16.4</ecNumber>
    </recommendedName>
</protein>
<evidence type="ECO:0000256" key="8">
    <source>
        <dbReference type="ARBA" id="ARBA00022801"/>
    </source>
</evidence>
<organism evidence="19 20">
    <name type="scientific">Acidocella aromatica</name>
    <dbReference type="NCBI Taxonomy" id="1303579"/>
    <lineage>
        <taxon>Bacteria</taxon>
        <taxon>Pseudomonadati</taxon>
        <taxon>Pseudomonadota</taxon>
        <taxon>Alphaproteobacteria</taxon>
        <taxon>Acetobacterales</taxon>
        <taxon>Acidocellaceae</taxon>
        <taxon>Acidocella</taxon>
    </lineage>
</organism>
<keyword evidence="7 17" id="KW-0732">Signal</keyword>
<feature type="signal peptide" evidence="17">
    <location>
        <begin position="1"/>
        <end position="24"/>
    </location>
</feature>
<evidence type="ECO:0000259" key="18">
    <source>
        <dbReference type="SMART" id="SM00936"/>
    </source>
</evidence>
<feature type="region of interest" description="Disordered" evidence="16">
    <location>
        <begin position="46"/>
        <end position="70"/>
    </location>
</feature>
<dbReference type="Gene3D" id="2.60.410.10">
    <property type="entry name" value="D-Ala-D-Ala carboxypeptidase, C-terminal domain"/>
    <property type="match status" value="1"/>
</dbReference>
<evidence type="ECO:0000256" key="2">
    <source>
        <dbReference type="ARBA" id="ARBA00004752"/>
    </source>
</evidence>
<dbReference type="GO" id="GO:0071555">
    <property type="term" value="P:cell wall organization"/>
    <property type="evidence" value="ECO:0007669"/>
    <property type="project" value="UniProtKB-KW"/>
</dbReference>
<evidence type="ECO:0000256" key="12">
    <source>
        <dbReference type="ARBA" id="ARBA00034000"/>
    </source>
</evidence>
<gene>
    <name evidence="19" type="ORF">HNP71_000862</name>
</gene>
<dbReference type="GO" id="GO:0006508">
    <property type="term" value="P:proteolysis"/>
    <property type="evidence" value="ECO:0007669"/>
    <property type="project" value="UniProtKB-KW"/>
</dbReference>
<dbReference type="PRINTS" id="PR00725">
    <property type="entry name" value="DADACBPTASE1"/>
</dbReference>
<dbReference type="GO" id="GO:0008360">
    <property type="term" value="P:regulation of cell shape"/>
    <property type="evidence" value="ECO:0007669"/>
    <property type="project" value="UniProtKB-KW"/>
</dbReference>
<keyword evidence="10" id="KW-0573">Peptidoglycan synthesis</keyword>
<comment type="catalytic activity">
    <reaction evidence="12">
        <text>Preferential cleavage: (Ac)2-L-Lys-D-Ala-|-D-Ala. Also transpeptidation of peptidyl-alanyl moieties that are N-acyl substituents of D-alanine.</text>
        <dbReference type="EC" id="3.4.16.4"/>
    </reaction>
</comment>
<dbReference type="InterPro" id="IPR015956">
    <property type="entry name" value="Peniciliin-bd_prot_C_sf"/>
</dbReference>
<dbReference type="EMBL" id="JACHFJ010000002">
    <property type="protein sequence ID" value="MBB5372624.1"/>
    <property type="molecule type" value="Genomic_DNA"/>
</dbReference>
<dbReference type="EC" id="3.4.16.4" evidence="4"/>
<evidence type="ECO:0000256" key="1">
    <source>
        <dbReference type="ARBA" id="ARBA00003217"/>
    </source>
</evidence>
<evidence type="ECO:0000256" key="16">
    <source>
        <dbReference type="SAM" id="MobiDB-lite"/>
    </source>
</evidence>
<comment type="similarity">
    <text evidence="3 15">Belongs to the peptidase S11 family.</text>
</comment>
<feature type="domain" description="Peptidase S11 D-Ala-D-Ala carboxypeptidase A C-terminal" evidence="18">
    <location>
        <begin position="314"/>
        <end position="404"/>
    </location>
</feature>
<accession>A0A840VAM3</accession>
<evidence type="ECO:0000256" key="3">
    <source>
        <dbReference type="ARBA" id="ARBA00007164"/>
    </source>
</evidence>
<dbReference type="RefSeq" id="WP_183265631.1">
    <property type="nucleotide sequence ID" value="NZ_JACHFJ010000002.1"/>
</dbReference>
<evidence type="ECO:0000256" key="10">
    <source>
        <dbReference type="ARBA" id="ARBA00022984"/>
    </source>
</evidence>
<dbReference type="AlphaFoldDB" id="A0A840VAM3"/>
<dbReference type="SUPFAM" id="SSF69189">
    <property type="entry name" value="Penicillin-binding protein associated domain"/>
    <property type="match status" value="1"/>
</dbReference>
<dbReference type="InterPro" id="IPR012338">
    <property type="entry name" value="Beta-lactam/transpept-like"/>
</dbReference>
<dbReference type="Proteomes" id="UP000553706">
    <property type="component" value="Unassembled WGS sequence"/>
</dbReference>
<feature type="active site" evidence="13">
    <location>
        <position position="162"/>
    </location>
</feature>
<evidence type="ECO:0000313" key="20">
    <source>
        <dbReference type="Proteomes" id="UP000553706"/>
    </source>
</evidence>
<dbReference type="InterPro" id="IPR001967">
    <property type="entry name" value="Peptidase_S11_N"/>
</dbReference>
<dbReference type="PANTHER" id="PTHR21581">
    <property type="entry name" value="D-ALANYL-D-ALANINE CARBOXYPEPTIDASE"/>
    <property type="match status" value="1"/>
</dbReference>
<evidence type="ECO:0000256" key="14">
    <source>
        <dbReference type="PIRSR" id="PIRSR618044-2"/>
    </source>
</evidence>
<evidence type="ECO:0000256" key="9">
    <source>
        <dbReference type="ARBA" id="ARBA00022960"/>
    </source>
</evidence>
<dbReference type="UniPathway" id="UPA00219"/>
<evidence type="ECO:0000256" key="17">
    <source>
        <dbReference type="SAM" id="SignalP"/>
    </source>
</evidence>
<evidence type="ECO:0000256" key="15">
    <source>
        <dbReference type="RuleBase" id="RU004016"/>
    </source>
</evidence>
<evidence type="ECO:0000256" key="13">
    <source>
        <dbReference type="PIRSR" id="PIRSR618044-1"/>
    </source>
</evidence>
<evidence type="ECO:0000256" key="11">
    <source>
        <dbReference type="ARBA" id="ARBA00023316"/>
    </source>
</evidence>
<comment type="pathway">
    <text evidence="2">Cell wall biogenesis; peptidoglycan biosynthesis.</text>
</comment>
<sequence>MLKTNGLSRAALAAALVFANAAAAKTHHAVDNGPHTASAQADKIGATAAPTGPAPVPDSPAGDKSTPVPPTLPDMTAYVLMDAATGAILAEAAPHMQLPPASLTKLMTAHIVYKALHSGGLKLDQTVPVSVDAWHQQGSTMFIDPTSVVTVDQLLHGLIIDSGNDAATALAEQVAGSTDSFVQMMNKEAANIGLTDTNYVNPTGLPDPALHTSAMDVALLSRAILQEEPEILDISKQQSYTYNNITQASWNPVLAKDPTVDGLKTGLTKESGHCIDVTAQRGSMRLIAVVTGGPTWGESTAAIETLLAYGQKFFTDTKIATANQQIDTLTSDALDSGSVPVGPAQDVFLTLPADAANSVTHSITYTADLTPGVTKGETLGSVTYTANGKTLATVPVLALADSPQASFFTKIKRKLSKYL</sequence>
<keyword evidence="6" id="KW-0645">Protease</keyword>
<dbReference type="PANTHER" id="PTHR21581:SF6">
    <property type="entry name" value="TRAFFICKING PROTEIN PARTICLE COMPLEX SUBUNIT 12"/>
    <property type="match status" value="1"/>
</dbReference>
<dbReference type="SUPFAM" id="SSF56601">
    <property type="entry name" value="beta-lactamase/transpeptidase-like"/>
    <property type="match status" value="1"/>
</dbReference>
<keyword evidence="8 19" id="KW-0378">Hydrolase</keyword>
<evidence type="ECO:0000256" key="7">
    <source>
        <dbReference type="ARBA" id="ARBA00022729"/>
    </source>
</evidence>
<dbReference type="Gene3D" id="3.40.710.10">
    <property type="entry name" value="DD-peptidase/beta-lactamase superfamily"/>
    <property type="match status" value="1"/>
</dbReference>
<keyword evidence="5 19" id="KW-0121">Carboxypeptidase</keyword>
<keyword evidence="9" id="KW-0133">Cell shape</keyword>
<dbReference type="Pfam" id="PF07943">
    <property type="entry name" value="PBP5_C"/>
    <property type="match status" value="1"/>
</dbReference>
<dbReference type="InterPro" id="IPR012907">
    <property type="entry name" value="Peptidase_S11_C"/>
</dbReference>
<dbReference type="Pfam" id="PF00768">
    <property type="entry name" value="Peptidase_S11"/>
    <property type="match status" value="1"/>
</dbReference>
<feature type="active site" description="Proton acceptor" evidence="13">
    <location>
        <position position="105"/>
    </location>
</feature>
<dbReference type="GO" id="GO:0009002">
    <property type="term" value="F:serine-type D-Ala-D-Ala carboxypeptidase activity"/>
    <property type="evidence" value="ECO:0007669"/>
    <property type="project" value="UniProtKB-EC"/>
</dbReference>
<dbReference type="GO" id="GO:0009252">
    <property type="term" value="P:peptidoglycan biosynthetic process"/>
    <property type="evidence" value="ECO:0007669"/>
    <property type="project" value="UniProtKB-UniPathway"/>
</dbReference>
<proteinExistence type="inferred from homology"/>
<name>A0A840VAM3_9PROT</name>
<evidence type="ECO:0000256" key="5">
    <source>
        <dbReference type="ARBA" id="ARBA00022645"/>
    </source>
</evidence>
<dbReference type="SMART" id="SM00936">
    <property type="entry name" value="PBP5_C"/>
    <property type="match status" value="1"/>
</dbReference>
<reference evidence="19 20" key="1">
    <citation type="submission" date="2020-08" db="EMBL/GenBank/DDBJ databases">
        <title>Genomic Encyclopedia of Type Strains, Phase IV (KMG-IV): sequencing the most valuable type-strain genomes for metagenomic binning, comparative biology and taxonomic classification.</title>
        <authorList>
            <person name="Goeker M."/>
        </authorList>
    </citation>
    <scope>NUCLEOTIDE SEQUENCE [LARGE SCALE GENOMIC DNA]</scope>
    <source>
        <strain evidence="19 20">DSM 27026</strain>
    </source>
</reference>
<dbReference type="InterPro" id="IPR037167">
    <property type="entry name" value="Peptidase_S11_C_sf"/>
</dbReference>
<evidence type="ECO:0000313" key="19">
    <source>
        <dbReference type="EMBL" id="MBB5372624.1"/>
    </source>
</evidence>
<feature type="active site" description="Acyl-ester intermediate" evidence="13">
    <location>
        <position position="102"/>
    </location>
</feature>
<feature type="chain" id="PRO_5032862085" description="serine-type D-Ala-D-Ala carboxypeptidase" evidence="17">
    <location>
        <begin position="25"/>
        <end position="419"/>
    </location>
</feature>
<keyword evidence="11" id="KW-0961">Cell wall biogenesis/degradation</keyword>
<keyword evidence="20" id="KW-1185">Reference proteome</keyword>
<comment type="function">
    <text evidence="1">Removes C-terminal D-alanyl residues from sugar-peptide cell wall precursors.</text>
</comment>
<feature type="binding site" evidence="14">
    <location>
        <position position="264"/>
    </location>
    <ligand>
        <name>substrate</name>
    </ligand>
</feature>
<evidence type="ECO:0000256" key="4">
    <source>
        <dbReference type="ARBA" id="ARBA00012448"/>
    </source>
</evidence>
<evidence type="ECO:0000256" key="6">
    <source>
        <dbReference type="ARBA" id="ARBA00022670"/>
    </source>
</evidence>
<dbReference type="InterPro" id="IPR018044">
    <property type="entry name" value="Peptidase_S11"/>
</dbReference>